<dbReference type="Pfam" id="PF06985">
    <property type="entry name" value="HET"/>
    <property type="match status" value="1"/>
</dbReference>
<organism evidence="3 4">
    <name type="scientific">Cyphellophora attinorum</name>
    <dbReference type="NCBI Taxonomy" id="1664694"/>
    <lineage>
        <taxon>Eukaryota</taxon>
        <taxon>Fungi</taxon>
        <taxon>Dikarya</taxon>
        <taxon>Ascomycota</taxon>
        <taxon>Pezizomycotina</taxon>
        <taxon>Eurotiomycetes</taxon>
        <taxon>Chaetothyriomycetidae</taxon>
        <taxon>Chaetothyriales</taxon>
        <taxon>Cyphellophoraceae</taxon>
        <taxon>Cyphellophora</taxon>
    </lineage>
</organism>
<comment type="caution">
    <text evidence="3">The sequence shown here is derived from an EMBL/GenBank/DDBJ whole genome shotgun (WGS) entry which is preliminary data.</text>
</comment>
<dbReference type="GeneID" id="28731156"/>
<name>A0A0N1H470_9EURO</name>
<proteinExistence type="predicted"/>
<evidence type="ECO:0000313" key="3">
    <source>
        <dbReference type="EMBL" id="KPI35920.1"/>
    </source>
</evidence>
<gene>
    <name evidence="3" type="ORF">AB675_10499</name>
</gene>
<dbReference type="Proteomes" id="UP000038010">
    <property type="component" value="Unassembled WGS sequence"/>
</dbReference>
<accession>A0A0N1H470</accession>
<dbReference type="InterPro" id="IPR052895">
    <property type="entry name" value="HetReg/Transcr_Mod"/>
</dbReference>
<feature type="domain" description="Heterokaryon incompatibility" evidence="2">
    <location>
        <begin position="55"/>
        <end position="196"/>
    </location>
</feature>
<dbReference type="VEuPathDB" id="FungiDB:AB675_10499"/>
<reference evidence="3 4" key="1">
    <citation type="submission" date="2015-06" db="EMBL/GenBank/DDBJ databases">
        <title>Draft genome of the ant-associated black yeast Phialophora attae CBS 131958.</title>
        <authorList>
            <person name="Moreno L.F."/>
            <person name="Stielow B.J."/>
            <person name="de Hoog S."/>
            <person name="Vicente V.A."/>
            <person name="Weiss V.A."/>
            <person name="de Vries M."/>
            <person name="Cruz L.M."/>
            <person name="Souza E.M."/>
        </authorList>
    </citation>
    <scope>NUCLEOTIDE SEQUENCE [LARGE SCALE GENOMIC DNA]</scope>
    <source>
        <strain evidence="3 4">CBS 131958</strain>
    </source>
</reference>
<sequence length="581" mass="67106">MGQDARVNVTIRSTYYSALKDDSTIRLFELFARSHDRKITGWLHERRLGVDAQAYIGISYQWGPPDRATDETIWVDGCRLRVRKNLWQLLSDLSRSDLMPPSGSLLLWIDFICINQLNDRERSSQVKLMPQIYSTALMVIAYVGSSEWYFPLLARHGAMEVSNLNNKHCLKKLLTRRVLQNLTHREYWTRLWIVPEMIMARDIVLLVGRTTIEWNSFSDGTRALRARLPDAPHRRFAKAPALAIVEWRSRSTMIGQGISDVLSYFKGQKCENPRDGLFGLLGFIEHGPEFPVDYSASITKVFHAAWRYFGGSLWHAHSLRQALSLDREQYCNEVKELTAKDLKGPDLIDDEPIDSRGQVTHPDEDRYCLLSDFLRRRCDSATLNLPHVAREIDICQCTDCRVRLGDIDEHFALSLQREKFIIRRIYALHETFVVYQKQDSVYRKQGAKVIWKPFAFLDSYHRSPHQTPLFSFSQPGLCLYAIPCGMRCQDVELSDYSEALAFNPRLVMGGRIWIESRCLGKVLYNMPHPTFQKQIPAMVRELVKWDSANMLWICASPNPSKKGRHNAVPYRGDTDSSLGKW</sequence>
<evidence type="ECO:0000256" key="1">
    <source>
        <dbReference type="SAM" id="MobiDB-lite"/>
    </source>
</evidence>
<evidence type="ECO:0000313" key="4">
    <source>
        <dbReference type="Proteomes" id="UP000038010"/>
    </source>
</evidence>
<evidence type="ECO:0000259" key="2">
    <source>
        <dbReference type="Pfam" id="PF06985"/>
    </source>
</evidence>
<dbReference type="PANTHER" id="PTHR24148:SF73">
    <property type="entry name" value="HET DOMAIN PROTEIN (AFU_ORTHOLOGUE AFUA_8G01020)"/>
    <property type="match status" value="1"/>
</dbReference>
<dbReference type="RefSeq" id="XP_017995883.1">
    <property type="nucleotide sequence ID" value="XM_018139276.1"/>
</dbReference>
<dbReference type="InterPro" id="IPR010730">
    <property type="entry name" value="HET"/>
</dbReference>
<keyword evidence="4" id="KW-1185">Reference proteome</keyword>
<feature type="region of interest" description="Disordered" evidence="1">
    <location>
        <begin position="561"/>
        <end position="581"/>
    </location>
</feature>
<dbReference type="EMBL" id="LFJN01000035">
    <property type="protein sequence ID" value="KPI35920.1"/>
    <property type="molecule type" value="Genomic_DNA"/>
</dbReference>
<dbReference type="AlphaFoldDB" id="A0A0N1H470"/>
<dbReference type="PANTHER" id="PTHR24148">
    <property type="entry name" value="ANKYRIN REPEAT DOMAIN-CONTAINING PROTEIN 39 HOMOLOG-RELATED"/>
    <property type="match status" value="1"/>
</dbReference>
<protein>
    <recommendedName>
        <fullName evidence="2">Heterokaryon incompatibility domain-containing protein</fullName>
    </recommendedName>
</protein>
<dbReference type="OrthoDB" id="4146092at2759"/>